<dbReference type="EMBL" id="JAIWYP010000001">
    <property type="protein sequence ID" value="KAH3890851.1"/>
    <property type="molecule type" value="Genomic_DNA"/>
</dbReference>
<dbReference type="Proteomes" id="UP000828390">
    <property type="component" value="Unassembled WGS sequence"/>
</dbReference>
<dbReference type="SUPFAM" id="SSF102462">
    <property type="entry name" value="Peptidyl-tRNA hydrolase II"/>
    <property type="match status" value="1"/>
</dbReference>
<dbReference type="Pfam" id="PF01981">
    <property type="entry name" value="PTH2"/>
    <property type="match status" value="1"/>
</dbReference>
<accession>A0A9D4S3Z8</accession>
<dbReference type="GO" id="GO:0004045">
    <property type="term" value="F:peptidyl-tRNA hydrolase activity"/>
    <property type="evidence" value="ECO:0007669"/>
    <property type="project" value="UniProtKB-EC"/>
</dbReference>
<evidence type="ECO:0000256" key="5">
    <source>
        <dbReference type="SAM" id="Phobius"/>
    </source>
</evidence>
<reference evidence="6" key="2">
    <citation type="submission" date="2020-11" db="EMBL/GenBank/DDBJ databases">
        <authorList>
            <person name="McCartney M.A."/>
            <person name="Auch B."/>
            <person name="Kono T."/>
            <person name="Mallez S."/>
            <person name="Becker A."/>
            <person name="Gohl D.M."/>
            <person name="Silverstein K.A.T."/>
            <person name="Koren S."/>
            <person name="Bechman K.B."/>
            <person name="Herman A."/>
            <person name="Abrahante J.E."/>
            <person name="Garbe J."/>
        </authorList>
    </citation>
    <scope>NUCLEOTIDE SEQUENCE</scope>
    <source>
        <strain evidence="6">Duluth1</strain>
        <tissue evidence="6">Whole animal</tissue>
    </source>
</reference>
<dbReference type="GO" id="GO:0005829">
    <property type="term" value="C:cytosol"/>
    <property type="evidence" value="ECO:0007669"/>
    <property type="project" value="TreeGrafter"/>
</dbReference>
<comment type="catalytic activity">
    <reaction evidence="4">
        <text>an N-acyl-L-alpha-aminoacyl-tRNA + H2O = an N-acyl-L-amino acid + a tRNA + H(+)</text>
        <dbReference type="Rhea" id="RHEA:54448"/>
        <dbReference type="Rhea" id="RHEA-COMP:10123"/>
        <dbReference type="Rhea" id="RHEA-COMP:13883"/>
        <dbReference type="ChEBI" id="CHEBI:15377"/>
        <dbReference type="ChEBI" id="CHEBI:15378"/>
        <dbReference type="ChEBI" id="CHEBI:59874"/>
        <dbReference type="ChEBI" id="CHEBI:78442"/>
        <dbReference type="ChEBI" id="CHEBI:138191"/>
        <dbReference type="EC" id="3.1.1.29"/>
    </reaction>
</comment>
<reference evidence="6" key="1">
    <citation type="journal article" date="2019" name="bioRxiv">
        <title>The Genome of the Zebra Mussel, Dreissena polymorpha: A Resource for Invasive Species Research.</title>
        <authorList>
            <person name="McCartney M.A."/>
            <person name="Auch B."/>
            <person name="Kono T."/>
            <person name="Mallez S."/>
            <person name="Zhang Y."/>
            <person name="Obille A."/>
            <person name="Becker A."/>
            <person name="Abrahante J.E."/>
            <person name="Garbe J."/>
            <person name="Badalamenti J.P."/>
            <person name="Herman A."/>
            <person name="Mangelson H."/>
            <person name="Liachko I."/>
            <person name="Sullivan S."/>
            <person name="Sone E.D."/>
            <person name="Koren S."/>
            <person name="Silverstein K.A.T."/>
            <person name="Beckman K.B."/>
            <person name="Gohl D.M."/>
        </authorList>
    </citation>
    <scope>NUCLEOTIDE SEQUENCE</scope>
    <source>
        <strain evidence="6">Duluth1</strain>
        <tissue evidence="6">Whole animal</tissue>
    </source>
</reference>
<feature type="transmembrane region" description="Helical" evidence="5">
    <location>
        <begin position="6"/>
        <end position="28"/>
    </location>
</feature>
<dbReference type="EC" id="3.1.1.29" evidence="1"/>
<keyword evidence="5" id="KW-0472">Membrane</keyword>
<dbReference type="PANTHER" id="PTHR12649">
    <property type="entry name" value="PEPTIDYL-TRNA HYDROLASE 2"/>
    <property type="match status" value="1"/>
</dbReference>
<comment type="similarity">
    <text evidence="3">Belongs to the PTH2 family.</text>
</comment>
<organism evidence="6 7">
    <name type="scientific">Dreissena polymorpha</name>
    <name type="common">Zebra mussel</name>
    <name type="synonym">Mytilus polymorpha</name>
    <dbReference type="NCBI Taxonomy" id="45954"/>
    <lineage>
        <taxon>Eukaryota</taxon>
        <taxon>Metazoa</taxon>
        <taxon>Spiralia</taxon>
        <taxon>Lophotrochozoa</taxon>
        <taxon>Mollusca</taxon>
        <taxon>Bivalvia</taxon>
        <taxon>Autobranchia</taxon>
        <taxon>Heteroconchia</taxon>
        <taxon>Euheterodonta</taxon>
        <taxon>Imparidentia</taxon>
        <taxon>Neoheterodontei</taxon>
        <taxon>Myida</taxon>
        <taxon>Dreissenoidea</taxon>
        <taxon>Dreissenidae</taxon>
        <taxon>Dreissena</taxon>
    </lineage>
</organism>
<name>A0A9D4S3Z8_DREPO</name>
<evidence type="ECO:0000256" key="1">
    <source>
        <dbReference type="ARBA" id="ARBA00013260"/>
    </source>
</evidence>
<protein>
    <recommendedName>
        <fullName evidence="1">peptidyl-tRNA hydrolase</fullName>
        <ecNumber evidence="1">3.1.1.29</ecNumber>
    </recommendedName>
</protein>
<evidence type="ECO:0000256" key="3">
    <source>
        <dbReference type="ARBA" id="ARBA00038050"/>
    </source>
</evidence>
<evidence type="ECO:0000256" key="2">
    <source>
        <dbReference type="ARBA" id="ARBA00022801"/>
    </source>
</evidence>
<gene>
    <name evidence="6" type="ORF">DPMN_014940</name>
</gene>
<dbReference type="AlphaFoldDB" id="A0A9D4S3Z8"/>
<keyword evidence="2" id="KW-0378">Hydrolase</keyword>
<dbReference type="InterPro" id="IPR023476">
    <property type="entry name" value="Pep_tRNA_hydro_II_dom_sf"/>
</dbReference>
<evidence type="ECO:0000313" key="7">
    <source>
        <dbReference type="Proteomes" id="UP000828390"/>
    </source>
</evidence>
<keyword evidence="5" id="KW-1133">Transmembrane helix</keyword>
<keyword evidence="7" id="KW-1185">Reference proteome</keyword>
<dbReference type="Gene3D" id="3.40.1490.10">
    <property type="entry name" value="Bit1"/>
    <property type="match status" value="1"/>
</dbReference>
<keyword evidence="5" id="KW-0812">Transmembrane</keyword>
<dbReference type="PANTHER" id="PTHR12649:SF11">
    <property type="entry name" value="PEPTIDYL-TRNA HYDROLASE 2, MITOCHONDRIAL"/>
    <property type="match status" value="1"/>
</dbReference>
<sequence length="180" mass="19722">MIAKEHIMATAAAVSVGVGIGVVVGWLIRGRFRSFALVSRKAAINREIDLNDNSPSPKDDGEYKMVIVVRTDLKMGRGKAAAQCAHGALGAAEKCLVTDKDTLYAWKACGQPKVLSKQIQNSPFFDPAQPSFELGRDFIGIKLLTKFHEDGTRNVASRVFTSKCLRTDRHTTKDQSEKLT</sequence>
<proteinExistence type="inferred from homology"/>
<dbReference type="InterPro" id="IPR002833">
    <property type="entry name" value="PTH2"/>
</dbReference>
<evidence type="ECO:0000256" key="4">
    <source>
        <dbReference type="ARBA" id="ARBA00048707"/>
    </source>
</evidence>
<comment type="caution">
    <text evidence="6">The sequence shown here is derived from an EMBL/GenBank/DDBJ whole genome shotgun (WGS) entry which is preliminary data.</text>
</comment>
<evidence type="ECO:0000313" key="6">
    <source>
        <dbReference type="EMBL" id="KAH3890851.1"/>
    </source>
</evidence>